<keyword evidence="1" id="KW-0157">Chromophore</keyword>
<evidence type="ECO:0000256" key="1">
    <source>
        <dbReference type="PROSITE-ProRule" id="PRU01109"/>
    </source>
</evidence>
<reference evidence="3 4" key="1">
    <citation type="submission" date="2018-02" db="EMBL/GenBank/DDBJ databases">
        <authorList>
            <person name="Cohen D.B."/>
            <person name="Kent A.D."/>
        </authorList>
    </citation>
    <scope>NUCLEOTIDE SEQUENCE [LARGE SCALE GENOMIC DNA]</scope>
    <source>
        <strain evidence="3 4">ULC007</strain>
    </source>
</reference>
<dbReference type="InterPro" id="IPR036917">
    <property type="entry name" value="Orange_carotenoid-bd_N_sf"/>
</dbReference>
<evidence type="ECO:0000313" key="4">
    <source>
        <dbReference type="Proteomes" id="UP000238634"/>
    </source>
</evidence>
<dbReference type="SUPFAM" id="SSF81930">
    <property type="entry name" value="Orange carotenoid protein, N-terminal domain"/>
    <property type="match status" value="1"/>
</dbReference>
<dbReference type="Gene3D" id="1.10.2090.10">
    <property type="entry name" value="Orange carotenoid-binding protein, N-terminal domain"/>
    <property type="match status" value="1"/>
</dbReference>
<feature type="domain" description="OCP N-terminal" evidence="2">
    <location>
        <begin position="16"/>
        <end position="167"/>
    </location>
</feature>
<reference evidence="3 4" key="2">
    <citation type="submission" date="2018-03" db="EMBL/GenBank/DDBJ databases">
        <title>The ancient ancestry and fast evolution of plastids.</title>
        <authorList>
            <person name="Moore K.R."/>
            <person name="Magnabosco C."/>
            <person name="Momper L."/>
            <person name="Gold D.A."/>
            <person name="Bosak T."/>
            <person name="Fournier G.P."/>
        </authorList>
    </citation>
    <scope>NUCLEOTIDE SEQUENCE [LARGE SCALE GENOMIC DNA]</scope>
    <source>
        <strain evidence="3 4">ULC007</strain>
    </source>
</reference>
<evidence type="ECO:0000259" key="2">
    <source>
        <dbReference type="PROSITE" id="PS51773"/>
    </source>
</evidence>
<accession>A0A2T1DHC5</accession>
<dbReference type="GO" id="GO:0016037">
    <property type="term" value="P:light absorption"/>
    <property type="evidence" value="ECO:0007669"/>
    <property type="project" value="UniProtKB-UniRule"/>
</dbReference>
<dbReference type="AlphaFoldDB" id="A0A2T1DHC5"/>
<organism evidence="3 4">
    <name type="scientific">Phormidesmis priestleyi ULC007</name>
    <dbReference type="NCBI Taxonomy" id="1920490"/>
    <lineage>
        <taxon>Bacteria</taxon>
        <taxon>Bacillati</taxon>
        <taxon>Cyanobacteriota</taxon>
        <taxon>Cyanophyceae</taxon>
        <taxon>Leptolyngbyales</taxon>
        <taxon>Leptolyngbyaceae</taxon>
        <taxon>Phormidesmis</taxon>
    </lineage>
</organism>
<dbReference type="PROSITE" id="PS51773">
    <property type="entry name" value="OCP_N"/>
    <property type="match status" value="1"/>
</dbReference>
<dbReference type="RefSeq" id="WP_073071016.1">
    <property type="nucleotide sequence ID" value="NZ_MPPI01000010.1"/>
</dbReference>
<keyword evidence="4" id="KW-1185">Reference proteome</keyword>
<keyword evidence="1" id="KW-0793">Thylakoid</keyword>
<dbReference type="InterPro" id="IPR015233">
    <property type="entry name" value="Orange_carotenoid-bd_N"/>
</dbReference>
<dbReference type="STRING" id="1920490.GCA_001895925_03912"/>
<keyword evidence="1" id="KW-0042">Antenna complex</keyword>
<dbReference type="GO" id="GO:0031404">
    <property type="term" value="F:chloride ion binding"/>
    <property type="evidence" value="ECO:0007669"/>
    <property type="project" value="InterPro"/>
</dbReference>
<gene>
    <name evidence="3" type="ORF">C7B65_09355</name>
</gene>
<dbReference type="Pfam" id="PF09150">
    <property type="entry name" value="Carot_N"/>
    <property type="match status" value="1"/>
</dbReference>
<evidence type="ECO:0000313" key="3">
    <source>
        <dbReference type="EMBL" id="PSB19873.1"/>
    </source>
</evidence>
<comment type="similarity">
    <text evidence="1">Belongs to the orange carotenoid-binding protein family.</text>
</comment>
<comment type="caution">
    <text evidence="3">The sequence shown here is derived from an EMBL/GenBank/DDBJ whole genome shotgun (WGS) entry which is preliminary data.</text>
</comment>
<proteinExistence type="inferred from homology"/>
<protein>
    <submittedName>
        <fullName evidence="3">Orange carotenoid protein</fullName>
    </submittedName>
</protein>
<sequence length="179" mass="19399">MVESANHGTVRSQYVDEPGQKAIGAYDKLDTDGKLAFLYYVYEKMGDSITPAAPAAAEPELAPILLGGSFYNLSHDDQLNVMRDIVSGADSEYSRNYGALKENNQLVVWYAWAQAMGESVVGMPEGYSASEAITSVLGQVEKLDFDQQISLLREIAGTMGYTDVQEIPTQAQTGKTASL</sequence>
<keyword evidence="1" id="KW-0472">Membrane</keyword>
<name>A0A2T1DHC5_9CYAN</name>
<dbReference type="GO" id="GO:0030089">
    <property type="term" value="C:phycobilisome"/>
    <property type="evidence" value="ECO:0007669"/>
    <property type="project" value="UniProtKB-UniRule"/>
</dbReference>
<dbReference type="OrthoDB" id="511607at2"/>
<dbReference type="Proteomes" id="UP000238634">
    <property type="component" value="Unassembled WGS sequence"/>
</dbReference>
<dbReference type="EMBL" id="PVWG01000008">
    <property type="protein sequence ID" value="PSB19873.1"/>
    <property type="molecule type" value="Genomic_DNA"/>
</dbReference>
<keyword evidence="1" id="KW-0605">Phycobilisome</keyword>